<reference evidence="1" key="2">
    <citation type="submission" date="2012-12" db="EMBL/GenBank/DDBJ databases">
        <authorList>
            <person name="Gao Y.W."/>
            <person name="Fan S.T."/>
            <person name="Sun H.T."/>
            <person name="Wang Z."/>
            <person name="Gao X.L."/>
            <person name="Li Y.G."/>
            <person name="Wang T.C."/>
            <person name="Zhang K."/>
            <person name="Xu W.W."/>
            <person name="Yu Z.J."/>
            <person name="Xia X.Z."/>
        </authorList>
    </citation>
    <scope>NUCLEOTIDE SEQUENCE</scope>
    <source>
        <strain evidence="1">FR3</strain>
    </source>
</reference>
<dbReference type="WormBase" id="Bm7864">
    <property type="protein sequence ID" value="BM42428"/>
    <property type="gene ID" value="WBGene00228125"/>
</dbReference>
<organism evidence="1">
    <name type="scientific">Brugia malayi</name>
    <name type="common">Filarial nematode worm</name>
    <dbReference type="NCBI Taxonomy" id="6279"/>
    <lineage>
        <taxon>Eukaryota</taxon>
        <taxon>Metazoa</taxon>
        <taxon>Ecdysozoa</taxon>
        <taxon>Nematoda</taxon>
        <taxon>Chromadorea</taxon>
        <taxon>Rhabditida</taxon>
        <taxon>Spirurina</taxon>
        <taxon>Spiruromorpha</taxon>
        <taxon>Filarioidea</taxon>
        <taxon>Onchocercidae</taxon>
        <taxon>Brugia</taxon>
    </lineage>
</organism>
<accession>A0A0J9XM06</accession>
<dbReference type="EMBL" id="LN854948">
    <property type="protein sequence ID" value="CDP90884.1"/>
    <property type="molecule type" value="Genomic_DNA"/>
</dbReference>
<dbReference type="AlphaFoldDB" id="A0A0J9XM06"/>
<evidence type="ECO:0000313" key="1">
    <source>
        <dbReference type="EMBL" id="CDP90884.1"/>
    </source>
</evidence>
<name>A0A0J9XM06_BRUMA</name>
<gene>
    <name evidence="1 2" type="ORF">Bm7864</name>
    <name evidence="1" type="ORF">BM_Bm7864</name>
</gene>
<reference evidence="1" key="1">
    <citation type="journal article" date="2007" name="Science">
        <title>Draft genome of the filarial nematode parasite Brugia malayi.</title>
        <authorList>
            <person name="Ghedin E."/>
            <person name="Wang S."/>
            <person name="Spiro D."/>
            <person name="Caler E."/>
            <person name="Zhao Q."/>
            <person name="Crabtree J."/>
            <person name="Allen J.E."/>
            <person name="Delcher A.L."/>
            <person name="Guiliano D.B."/>
            <person name="Miranda-Saavedra D."/>
            <person name="Angiuoli S.V."/>
            <person name="Creasy T."/>
            <person name="Amedeo P."/>
            <person name="Haas B."/>
            <person name="El-Sayed N.M."/>
            <person name="Wortman J.R."/>
            <person name="Feldblyum T."/>
            <person name="Tallon L."/>
            <person name="Schatz M."/>
            <person name="Shumway M."/>
            <person name="Koo H."/>
            <person name="Salzberg S.L."/>
            <person name="Schobel S."/>
            <person name="Pertea M."/>
            <person name="Pop M."/>
            <person name="White O."/>
            <person name="Barton G.J."/>
            <person name="Carlow C.K."/>
            <person name="Crawford M.J."/>
            <person name="Daub J."/>
            <person name="Dimmic M.W."/>
            <person name="Estes C.F."/>
            <person name="Foster J.M."/>
            <person name="Ganatra M."/>
            <person name="Gregory W.F."/>
            <person name="Johnson N.M."/>
            <person name="Jin J."/>
            <person name="Komuniecki R."/>
            <person name="Korf I."/>
            <person name="Kumar S."/>
            <person name="Laney S."/>
            <person name="Li B.W."/>
            <person name="Li W."/>
            <person name="Lindblom T.H."/>
            <person name="Lustigman S."/>
            <person name="Ma D."/>
            <person name="Maina C.V."/>
            <person name="Martin D.M."/>
            <person name="McCarter J.P."/>
            <person name="McReynolds L."/>
            <person name="Mitreva M."/>
            <person name="Nutman T.B."/>
            <person name="Parkinson J."/>
            <person name="Peregrin-Alvarez J.M."/>
            <person name="Poole C."/>
            <person name="Ren Q."/>
            <person name="Saunders L."/>
            <person name="Sluder A.E."/>
            <person name="Smith K."/>
            <person name="Stanke M."/>
            <person name="Unnasch T.R."/>
            <person name="Ware J."/>
            <person name="Wei A.D."/>
            <person name="Weil G."/>
            <person name="Williams D.J."/>
            <person name="Zhang Y."/>
            <person name="Williams S.A."/>
            <person name="Fraser-Liggett C."/>
            <person name="Slatko B."/>
            <person name="Blaxter M.L."/>
            <person name="Scott A.L."/>
        </authorList>
    </citation>
    <scope>NUCLEOTIDE SEQUENCE</scope>
    <source>
        <strain evidence="1">FR3</strain>
    </source>
</reference>
<proteinExistence type="predicted"/>
<protein>
    <submittedName>
        <fullName evidence="1">Bm7864</fullName>
    </submittedName>
</protein>
<evidence type="ECO:0000313" key="2">
    <source>
        <dbReference type="WormBase" id="Bm7864"/>
    </source>
</evidence>
<sequence>MVMVRFDNVVEICALRCRTIVPVVSQEAVVCCYCWDIFLEKVLANLDRSGNVNSRCPAYIVPVEYFYQAQFAEYMKISAT</sequence>